<keyword evidence="2" id="KW-1185">Reference proteome</keyword>
<dbReference type="AlphaFoldDB" id="A0A917BML9"/>
<reference evidence="1" key="2">
    <citation type="submission" date="2020-09" db="EMBL/GenBank/DDBJ databases">
        <authorList>
            <person name="Sun Q."/>
            <person name="Zhou Y."/>
        </authorList>
    </citation>
    <scope>NUCLEOTIDE SEQUENCE</scope>
    <source>
        <strain evidence="1">CGMCC 1.12160</strain>
    </source>
</reference>
<dbReference type="Proteomes" id="UP000605670">
    <property type="component" value="Unassembled WGS sequence"/>
</dbReference>
<gene>
    <name evidence="1" type="ORF">GCM10011366_18360</name>
</gene>
<protein>
    <submittedName>
        <fullName evidence="1">Uncharacterized protein</fullName>
    </submittedName>
</protein>
<comment type="caution">
    <text evidence="1">The sequence shown here is derived from an EMBL/GenBank/DDBJ whole genome shotgun (WGS) entry which is preliminary data.</text>
</comment>
<evidence type="ECO:0000313" key="2">
    <source>
        <dbReference type="Proteomes" id="UP000605670"/>
    </source>
</evidence>
<evidence type="ECO:0000313" key="1">
    <source>
        <dbReference type="EMBL" id="GGF50845.1"/>
    </source>
</evidence>
<sequence length="416" mass="45138">MVMTRNGRAAGSAVVRPAELSEGLGSEAARARLDPYRFVAAAVLVQLARHHDLRGLYGVTSWTSLGLHCTATIDHKDRTQEGEAKALLTLALHHQPDNLPAQLALERLLHRKATTDEELRSFGDWLRTFIGRLEDRGLGATPLALRAHYLLVTSIINRTFGTCPGQDLGLGVAVTTFGKAVGKARAQPQAANDEVTAFIDQMDAKVAWVSDAYLGSGPRVLDESTPAAAYSSACYVASREEMDTHEAVRLLRGADRHPEYADWRAKDPQLARLRAQGAYRTAFLDAARDSVVDLPIFRPHRERLSGLGFTTTTDVDRFRGREPDLARLLGADPAEARRLTDAAALAVSAHEALQPHAVEVVHELVEKGVLDSSAARAAVRTHADAVAASIVMVLTDRLAVVPDDLRTKLGAWLRGI</sequence>
<dbReference type="EMBL" id="BMEM01000002">
    <property type="protein sequence ID" value="GGF50845.1"/>
    <property type="molecule type" value="Genomic_DNA"/>
</dbReference>
<name>A0A917BML9_9MICO</name>
<reference evidence="1" key="1">
    <citation type="journal article" date="2014" name="Int. J. Syst. Evol. Microbiol.">
        <title>Complete genome sequence of Corynebacterium casei LMG S-19264T (=DSM 44701T), isolated from a smear-ripened cheese.</title>
        <authorList>
            <consortium name="US DOE Joint Genome Institute (JGI-PGF)"/>
            <person name="Walter F."/>
            <person name="Albersmeier A."/>
            <person name="Kalinowski J."/>
            <person name="Ruckert C."/>
        </authorList>
    </citation>
    <scope>NUCLEOTIDE SEQUENCE</scope>
    <source>
        <strain evidence="1">CGMCC 1.12160</strain>
    </source>
</reference>
<accession>A0A917BML9</accession>
<organism evidence="1 2">
    <name type="scientific">Ornithinimicrobium tianjinense</name>
    <dbReference type="NCBI Taxonomy" id="1195761"/>
    <lineage>
        <taxon>Bacteria</taxon>
        <taxon>Bacillati</taxon>
        <taxon>Actinomycetota</taxon>
        <taxon>Actinomycetes</taxon>
        <taxon>Micrococcales</taxon>
        <taxon>Ornithinimicrobiaceae</taxon>
        <taxon>Ornithinimicrobium</taxon>
    </lineage>
</organism>
<proteinExistence type="predicted"/>